<dbReference type="RefSeq" id="WP_181246813.1">
    <property type="nucleotide sequence ID" value="NZ_CP055315.1"/>
</dbReference>
<dbReference type="EMBL" id="CP055315">
    <property type="protein sequence ID" value="QLO53812.1"/>
    <property type="molecule type" value="Genomic_DNA"/>
</dbReference>
<reference evidence="2" key="1">
    <citation type="submission" date="2020-06" db="EMBL/GenBank/DDBJ databases">
        <title>REHAB project genomes.</title>
        <authorList>
            <person name="Shaw L.P."/>
        </authorList>
    </citation>
    <scope>NUCLEOTIDE SEQUENCE [LARGE SCALE GENOMIC DNA]</scope>
    <source>
        <strain evidence="2">RHBSTW-00555</strain>
    </source>
</reference>
<sequence length="49" mass="5221">MEELDDMLSNRSVVAQALAEALDVAVQTDDGSGKSLTLEEQIALAQSQE</sequence>
<gene>
    <name evidence="1" type="ORF">HV234_20870</name>
</gene>
<dbReference type="Proteomes" id="UP000510937">
    <property type="component" value="Chromosome"/>
</dbReference>
<organism evidence="1 2">
    <name type="scientific">Klebsiella grimontii</name>
    <dbReference type="NCBI Taxonomy" id="2058152"/>
    <lineage>
        <taxon>Bacteria</taxon>
        <taxon>Pseudomonadati</taxon>
        <taxon>Pseudomonadota</taxon>
        <taxon>Gammaproteobacteria</taxon>
        <taxon>Enterobacterales</taxon>
        <taxon>Enterobacteriaceae</taxon>
        <taxon>Klebsiella/Raoultella group</taxon>
        <taxon>Klebsiella</taxon>
    </lineage>
</organism>
<protein>
    <submittedName>
        <fullName evidence="1">Uncharacterized protein</fullName>
    </submittedName>
</protein>
<accession>A0ABD7AM51</accession>
<name>A0ABD7AM51_9ENTR</name>
<dbReference type="AlphaFoldDB" id="A0ABD7AM51"/>
<evidence type="ECO:0000313" key="2">
    <source>
        <dbReference type="Proteomes" id="UP000510937"/>
    </source>
</evidence>
<proteinExistence type="predicted"/>
<evidence type="ECO:0000313" key="1">
    <source>
        <dbReference type="EMBL" id="QLO53812.1"/>
    </source>
</evidence>